<evidence type="ECO:0000259" key="10">
    <source>
        <dbReference type="PROSITE" id="PS50835"/>
    </source>
</evidence>
<dbReference type="GO" id="GO:0009897">
    <property type="term" value="C:external side of plasma membrane"/>
    <property type="evidence" value="ECO:0007669"/>
    <property type="project" value="TreeGrafter"/>
</dbReference>
<evidence type="ECO:0000256" key="2">
    <source>
        <dbReference type="ARBA" id="ARBA00022729"/>
    </source>
</evidence>
<evidence type="ECO:0000313" key="12">
    <source>
        <dbReference type="Proteomes" id="UP000261660"/>
    </source>
</evidence>
<reference evidence="11" key="2">
    <citation type="submission" date="2025-09" db="UniProtKB">
        <authorList>
            <consortium name="Ensembl"/>
        </authorList>
    </citation>
    <scope>IDENTIFICATION</scope>
</reference>
<evidence type="ECO:0000256" key="8">
    <source>
        <dbReference type="SAM" id="Phobius"/>
    </source>
</evidence>
<feature type="region of interest" description="Disordered" evidence="7">
    <location>
        <begin position="293"/>
        <end position="312"/>
    </location>
</feature>
<dbReference type="GO" id="GO:0005102">
    <property type="term" value="F:signaling receptor binding"/>
    <property type="evidence" value="ECO:0007669"/>
    <property type="project" value="TreeGrafter"/>
</dbReference>
<evidence type="ECO:0000256" key="6">
    <source>
        <dbReference type="ARBA" id="ARBA00023319"/>
    </source>
</evidence>
<dbReference type="Pfam" id="PF07686">
    <property type="entry name" value="V-set"/>
    <property type="match status" value="1"/>
</dbReference>
<evidence type="ECO:0000256" key="7">
    <source>
        <dbReference type="SAM" id="MobiDB-lite"/>
    </source>
</evidence>
<evidence type="ECO:0000256" key="9">
    <source>
        <dbReference type="SAM" id="SignalP"/>
    </source>
</evidence>
<evidence type="ECO:0000256" key="1">
    <source>
        <dbReference type="ARBA" id="ARBA00004370"/>
    </source>
</evidence>
<evidence type="ECO:0000256" key="5">
    <source>
        <dbReference type="ARBA" id="ARBA00023180"/>
    </source>
</evidence>
<keyword evidence="8" id="KW-1133">Transmembrane helix</keyword>
<dbReference type="GO" id="GO:0050852">
    <property type="term" value="P:T cell receptor signaling pathway"/>
    <property type="evidence" value="ECO:0007669"/>
    <property type="project" value="TreeGrafter"/>
</dbReference>
<dbReference type="GO" id="GO:0001817">
    <property type="term" value="P:regulation of cytokine production"/>
    <property type="evidence" value="ECO:0007669"/>
    <property type="project" value="TreeGrafter"/>
</dbReference>
<dbReference type="Gene3D" id="2.60.40.10">
    <property type="entry name" value="Immunoglobulins"/>
    <property type="match status" value="1"/>
</dbReference>
<dbReference type="InterPro" id="IPR036179">
    <property type="entry name" value="Ig-like_dom_sf"/>
</dbReference>
<dbReference type="InParanoid" id="A0A3Q3G0L9"/>
<dbReference type="InterPro" id="IPR013783">
    <property type="entry name" value="Ig-like_fold"/>
</dbReference>
<dbReference type="STRING" id="56723.ENSLBEP00000026007"/>
<dbReference type="GO" id="GO:0050863">
    <property type="term" value="P:regulation of T cell activation"/>
    <property type="evidence" value="ECO:0007669"/>
    <property type="project" value="UniProtKB-ARBA"/>
</dbReference>
<feature type="region of interest" description="Disordered" evidence="7">
    <location>
        <begin position="247"/>
        <end position="267"/>
    </location>
</feature>
<dbReference type="PANTHER" id="PTHR24100">
    <property type="entry name" value="BUTYROPHILIN"/>
    <property type="match status" value="1"/>
</dbReference>
<dbReference type="PANTHER" id="PTHR24100:SF151">
    <property type="entry name" value="ICOS LIGAND"/>
    <property type="match status" value="1"/>
</dbReference>
<dbReference type="SMART" id="SM00409">
    <property type="entry name" value="IG"/>
    <property type="match status" value="1"/>
</dbReference>
<keyword evidence="8" id="KW-0812">Transmembrane</keyword>
<dbReference type="PROSITE" id="PS50835">
    <property type="entry name" value="IG_LIKE"/>
    <property type="match status" value="1"/>
</dbReference>
<dbReference type="GO" id="GO:1903037">
    <property type="term" value="P:regulation of leukocyte cell-cell adhesion"/>
    <property type="evidence" value="ECO:0007669"/>
    <property type="project" value="UniProtKB-ARBA"/>
</dbReference>
<keyword evidence="2 9" id="KW-0732">Signal</keyword>
<evidence type="ECO:0000313" key="11">
    <source>
        <dbReference type="Ensembl" id="ENSLBEP00000026007.1"/>
    </source>
</evidence>
<dbReference type="InterPro" id="IPR050504">
    <property type="entry name" value="IgSF_BTN/MOG"/>
</dbReference>
<evidence type="ECO:0000256" key="4">
    <source>
        <dbReference type="ARBA" id="ARBA00023157"/>
    </source>
</evidence>
<dbReference type="InterPro" id="IPR007110">
    <property type="entry name" value="Ig-like_dom"/>
</dbReference>
<keyword evidence="12" id="KW-1185">Reference proteome</keyword>
<dbReference type="SMART" id="SM00406">
    <property type="entry name" value="IGv"/>
    <property type="match status" value="1"/>
</dbReference>
<dbReference type="Ensembl" id="ENSLBET00000027299.1">
    <property type="protein sequence ID" value="ENSLBEP00000026007.1"/>
    <property type="gene ID" value="ENSLBEG00000019818.1"/>
</dbReference>
<feature type="transmembrane region" description="Helical" evidence="8">
    <location>
        <begin position="193"/>
        <end position="215"/>
    </location>
</feature>
<proteinExistence type="predicted"/>
<reference evidence="11" key="1">
    <citation type="submission" date="2025-08" db="UniProtKB">
        <authorList>
            <consortium name="Ensembl"/>
        </authorList>
    </citation>
    <scope>IDENTIFICATION</scope>
</reference>
<feature type="signal peptide" evidence="9">
    <location>
        <begin position="1"/>
        <end position="30"/>
    </location>
</feature>
<evidence type="ECO:0000256" key="3">
    <source>
        <dbReference type="ARBA" id="ARBA00023136"/>
    </source>
</evidence>
<sequence length="312" mass="35303">MIFFGGSGLTFPLWTLSAPFSLLLWTLVEGQYRVSSSSQPITASPGDDVILRCHVKPEYNIRALTIEWSRSGTLDRPWEVEGEEEDYVHLYRNQKDNEDGKIRAYINRTDLLKDSLRHGNVSLKIKNVTVDDQGTYRCFIPKLSSRVWRGREAFVTLKVLEPNVGRTTESSLDLTTPEPIDQINVQSDRHRHFLWISVVTVCFIAILGGVVLTLLKLKCGEQNVKQTEEKSILQRKALSELLLGRPRPFRDSTQQDHQETLYDGDRPPSEKMMTIQCGWCGCLQTLQEQKFSHKAASSQGHPASGPCGVKTT</sequence>
<protein>
    <submittedName>
        <fullName evidence="11">CD276 antigen-like</fullName>
    </submittedName>
</protein>
<dbReference type="InterPro" id="IPR013106">
    <property type="entry name" value="Ig_V-set"/>
</dbReference>
<keyword evidence="4" id="KW-1015">Disulfide bond</keyword>
<feature type="domain" description="Ig-like" evidence="10">
    <location>
        <begin position="19"/>
        <end position="156"/>
    </location>
</feature>
<accession>A0A3Q3G0L9</accession>
<dbReference type="InterPro" id="IPR003599">
    <property type="entry name" value="Ig_sub"/>
</dbReference>
<keyword evidence="3 8" id="KW-0472">Membrane</keyword>
<comment type="subcellular location">
    <subcellularLocation>
        <location evidence="1">Membrane</location>
    </subcellularLocation>
</comment>
<dbReference type="SUPFAM" id="SSF48726">
    <property type="entry name" value="Immunoglobulin"/>
    <property type="match status" value="1"/>
</dbReference>
<dbReference type="Proteomes" id="UP000261660">
    <property type="component" value="Unplaced"/>
</dbReference>
<dbReference type="GeneTree" id="ENSGT01050000244843"/>
<dbReference type="FunFam" id="2.60.40.10:FF:000142">
    <property type="entry name" value="V-set domain-containing T-cell activation inhibitor 1"/>
    <property type="match status" value="1"/>
</dbReference>
<dbReference type="AlphaFoldDB" id="A0A3Q3G0L9"/>
<feature type="compositionally biased region" description="Basic and acidic residues" evidence="7">
    <location>
        <begin position="248"/>
        <end position="267"/>
    </location>
</feature>
<name>A0A3Q3G0L9_9LABR</name>
<keyword evidence="5" id="KW-0325">Glycoprotein</keyword>
<organism evidence="11 12">
    <name type="scientific">Labrus bergylta</name>
    <name type="common">ballan wrasse</name>
    <dbReference type="NCBI Taxonomy" id="56723"/>
    <lineage>
        <taxon>Eukaryota</taxon>
        <taxon>Metazoa</taxon>
        <taxon>Chordata</taxon>
        <taxon>Craniata</taxon>
        <taxon>Vertebrata</taxon>
        <taxon>Euteleostomi</taxon>
        <taxon>Actinopterygii</taxon>
        <taxon>Neopterygii</taxon>
        <taxon>Teleostei</taxon>
        <taxon>Neoteleostei</taxon>
        <taxon>Acanthomorphata</taxon>
        <taxon>Eupercaria</taxon>
        <taxon>Labriformes</taxon>
        <taxon>Labridae</taxon>
        <taxon>Labrus</taxon>
    </lineage>
</organism>
<feature type="chain" id="PRO_5018788204" evidence="9">
    <location>
        <begin position="31"/>
        <end position="312"/>
    </location>
</feature>
<keyword evidence="6" id="KW-0393">Immunoglobulin domain</keyword>